<dbReference type="Proteomes" id="UP000221080">
    <property type="component" value="Chromosome 15"/>
</dbReference>
<keyword evidence="3" id="KW-1185">Reference proteome</keyword>
<evidence type="ECO:0000313" key="3">
    <source>
        <dbReference type="Proteomes" id="UP000221080"/>
    </source>
</evidence>
<accession>A0A2D0SI82</accession>
<dbReference type="PANTHER" id="PTHR23095">
    <property type="entry name" value="PARANEOPLASTIC ANTIGEN"/>
    <property type="match status" value="1"/>
</dbReference>
<protein>
    <submittedName>
        <fullName evidence="4">Paraneoplastic antigen Ma1 homolog</fullName>
    </submittedName>
</protein>
<dbReference type="AlphaFoldDB" id="A0A2D0SI82"/>
<organism evidence="3 4">
    <name type="scientific">Ictalurus punctatus</name>
    <name type="common">Channel catfish</name>
    <name type="synonym">Silurus punctatus</name>
    <dbReference type="NCBI Taxonomy" id="7998"/>
    <lineage>
        <taxon>Eukaryota</taxon>
        <taxon>Metazoa</taxon>
        <taxon>Chordata</taxon>
        <taxon>Craniata</taxon>
        <taxon>Vertebrata</taxon>
        <taxon>Euteleostomi</taxon>
        <taxon>Actinopterygii</taxon>
        <taxon>Neopterygii</taxon>
        <taxon>Teleostei</taxon>
        <taxon>Ostariophysi</taxon>
        <taxon>Siluriformes</taxon>
        <taxon>Ictaluridae</taxon>
        <taxon>Ictalurus</taxon>
    </lineage>
</organism>
<dbReference type="KEGG" id="ipu:108275597"/>
<dbReference type="OrthoDB" id="115435at2759"/>
<dbReference type="InterPro" id="IPR048270">
    <property type="entry name" value="PNMA_C"/>
</dbReference>
<dbReference type="GeneID" id="108275597"/>
<dbReference type="Pfam" id="PF14893">
    <property type="entry name" value="PNMA"/>
    <property type="match status" value="1"/>
</dbReference>
<sequence length="340" mass="38424">MELQSVKLELVKELREWCQGESLDQIHTLLAVVPKEFEVAQIGETLETIKALGRVRVRGREFNTTLDRLTVLCECKEKIDPTKVPYEVMHTHTDEAWPIVMATEAPALDEDAQTPLKVLLEASTSSGSAESIIRAVGDLLSKIEKPSGENSNYRHLRMLSGTLPAPAEEEVLEHWIEQARLMVEESDCSAKEKRQRIMESLRRPALAVVKTVCTADADVTPHKCLDAIESAFRTAESGEYLYFDFRLLYQGQYEKLSDLLRRLEQSLTKVVIKGGVPASHVDIARVEQLLWGAIHSDLIIVQLKLRERKQNPPTFLELLAEIRAERSSPPLESRLICLHI</sequence>
<dbReference type="InterPro" id="IPR026523">
    <property type="entry name" value="PNMA"/>
</dbReference>
<name>A0A2D0SI82_ICTPU</name>
<proteinExistence type="predicted"/>
<evidence type="ECO:0000259" key="2">
    <source>
        <dbReference type="Pfam" id="PF20846"/>
    </source>
</evidence>
<feature type="domain" description="Paraneoplastic antigen Ma-like C-terminal" evidence="1">
    <location>
        <begin position="160"/>
        <end position="319"/>
    </location>
</feature>
<evidence type="ECO:0000313" key="4">
    <source>
        <dbReference type="RefSeq" id="XP_017341990.1"/>
    </source>
</evidence>
<dbReference type="InterPro" id="IPR048271">
    <property type="entry name" value="PNMA_N"/>
</dbReference>
<dbReference type="PANTHER" id="PTHR23095:SF51">
    <property type="entry name" value="PARANEOPLASTIC ANTIGEN MA1 HOMOLOG-RELATED"/>
    <property type="match status" value="1"/>
</dbReference>
<evidence type="ECO:0000259" key="1">
    <source>
        <dbReference type="Pfam" id="PF14893"/>
    </source>
</evidence>
<dbReference type="Pfam" id="PF20846">
    <property type="entry name" value="PNMA_N"/>
    <property type="match status" value="1"/>
</dbReference>
<reference evidence="4" key="2">
    <citation type="submission" date="2025-08" db="UniProtKB">
        <authorList>
            <consortium name="RefSeq"/>
        </authorList>
    </citation>
    <scope>IDENTIFICATION</scope>
    <source>
        <tissue evidence="4">Blood</tissue>
    </source>
</reference>
<feature type="domain" description="Paraneoplastic antigen Ma-like N-terminal" evidence="2">
    <location>
        <begin position="12"/>
        <end position="99"/>
    </location>
</feature>
<dbReference type="RefSeq" id="XP_017341990.1">
    <property type="nucleotide sequence ID" value="XM_017486501.1"/>
</dbReference>
<reference evidence="3" key="1">
    <citation type="journal article" date="2016" name="Nat. Commun.">
        <title>The channel catfish genome sequence provides insights into the evolution of scale formation in teleosts.</title>
        <authorList>
            <person name="Liu Z."/>
            <person name="Liu S."/>
            <person name="Yao J."/>
            <person name="Bao L."/>
            <person name="Zhang J."/>
            <person name="Li Y."/>
            <person name="Jiang C."/>
            <person name="Sun L."/>
            <person name="Wang R."/>
            <person name="Zhang Y."/>
            <person name="Zhou T."/>
            <person name="Zeng Q."/>
            <person name="Fu Q."/>
            <person name="Gao S."/>
            <person name="Li N."/>
            <person name="Koren S."/>
            <person name="Jiang Y."/>
            <person name="Zimin A."/>
            <person name="Xu P."/>
            <person name="Phillippy A.M."/>
            <person name="Geng X."/>
            <person name="Song L."/>
            <person name="Sun F."/>
            <person name="Li C."/>
            <person name="Wang X."/>
            <person name="Chen A."/>
            <person name="Jin Y."/>
            <person name="Yuan Z."/>
            <person name="Yang Y."/>
            <person name="Tan S."/>
            <person name="Peatman E."/>
            <person name="Lu J."/>
            <person name="Qin Z."/>
            <person name="Dunham R."/>
            <person name="Li Z."/>
            <person name="Sonstegard T."/>
            <person name="Feng J."/>
            <person name="Danzmann R.G."/>
            <person name="Schroeder S."/>
            <person name="Scheffler B."/>
            <person name="Duke M.V."/>
            <person name="Ballard L."/>
            <person name="Kucuktas H."/>
            <person name="Kaltenboeck L."/>
            <person name="Liu H."/>
            <person name="Armbruster J."/>
            <person name="Xie Y."/>
            <person name="Kirby M.L."/>
            <person name="Tian Y."/>
            <person name="Flanagan M.E."/>
            <person name="Mu W."/>
            <person name="Waldbieser G.C."/>
        </authorList>
    </citation>
    <scope>NUCLEOTIDE SEQUENCE [LARGE SCALE GENOMIC DNA]</scope>
    <source>
        <strain evidence="3">SDA103</strain>
    </source>
</reference>
<gene>
    <name evidence="4" type="primary">LOC108275597</name>
</gene>